<dbReference type="Proteomes" id="UP000011083">
    <property type="component" value="Unassembled WGS sequence"/>
</dbReference>
<evidence type="ECO:0000313" key="5">
    <source>
        <dbReference type="Proteomes" id="UP000011083"/>
    </source>
</evidence>
<feature type="region of interest" description="Disordered" evidence="1">
    <location>
        <begin position="618"/>
        <end position="672"/>
    </location>
</feature>
<dbReference type="RefSeq" id="XP_004335064.1">
    <property type="nucleotide sequence ID" value="XM_004335016.1"/>
</dbReference>
<evidence type="ECO:0000259" key="3">
    <source>
        <dbReference type="PROSITE" id="PS51840"/>
    </source>
</evidence>
<dbReference type="SMART" id="SM01132">
    <property type="entry name" value="DIL"/>
    <property type="match status" value="1"/>
</dbReference>
<dbReference type="KEGG" id="acan:ACA1_097350"/>
<dbReference type="InterPro" id="IPR019448">
    <property type="entry name" value="NT-C2"/>
</dbReference>
<dbReference type="PANTHER" id="PTHR16027:SF6">
    <property type="entry name" value="DILUTE DOMAIN-CONTAINING PROTEIN"/>
    <property type="match status" value="1"/>
</dbReference>
<dbReference type="PANTHER" id="PTHR16027">
    <property type="entry name" value="DILUTE DOMAIN-CONTAINING PROTEIN YPR089W"/>
    <property type="match status" value="1"/>
</dbReference>
<evidence type="ECO:0000259" key="2">
    <source>
        <dbReference type="PROSITE" id="PS51126"/>
    </source>
</evidence>
<dbReference type="InterPro" id="IPR052072">
    <property type="entry name" value="Vascular_dev_regulator"/>
</dbReference>
<sequence>MPKDGKKERKSKSSGGKKEKKVKVSVLYEVTIKGIDKLARDDNGNKMYIQYKRGKKSSNHGKTKEAVIQYNFVQWDEKINIKSTLLQTPSTGKFDPKTIDFHVIQLAAPKFSKKNEVAVMTMNLADYAQPSASSPSAEPSAGPKAWNVIQSVQFPVQSDSRKGSDKNAMGLESIPQFEIMVKSRWLKYNGKLLIQTNKDKESGKPTVRVGDEEFDLQTDKEGSDDDDGDTTLGGGSDDESEVESEFEDDDFSENERKGSGIAGFKASTDSKSGKTSSRGSDASSSSSADKSDSKRIKALQEEVQKLKQQLRQVNETSQIRLENISAQRREIEDLREQVEGGKPASPKLGGASDSQVNDLIKTVGLYFKKDKDDSERTCHWLGFTATLTTLFTGMARSDEGVPSSLQSKLPDLQGVGIDLEKQARTAFILEMMLREIYIGLLNSFYHDLDDVLLPVIFEDQSIEKLEMLSKKKGSSSRQPFTWKLSAIATQMAANRLPMVIQLQFFTQVFYYVGSQLWNTLLERPELCTCNFGFHLKYAVSELRSWINTQNLHDENFHPSQQLNRILDAAGVLVVSKSFFDDAKIPQDLQQTFPALSLHEIKFLLEHFIPDKSAQEKGIPTSVKRKLDAAAQKEEGSSSSLELDPFASVPSPFSSSSSSSSSSSGKNKPKGRR</sequence>
<feature type="domain" description="Dilute" evidence="2">
    <location>
        <begin position="357"/>
        <end position="632"/>
    </location>
</feature>
<dbReference type="OrthoDB" id="20149at2759"/>
<dbReference type="VEuPathDB" id="AmoebaDB:ACA1_097350"/>
<dbReference type="PROSITE" id="PS51840">
    <property type="entry name" value="C2_NT"/>
    <property type="match status" value="1"/>
</dbReference>
<evidence type="ECO:0000256" key="1">
    <source>
        <dbReference type="SAM" id="MobiDB-lite"/>
    </source>
</evidence>
<feature type="compositionally biased region" description="Low complexity" evidence="1">
    <location>
        <begin position="273"/>
        <end position="288"/>
    </location>
</feature>
<evidence type="ECO:0000313" key="4">
    <source>
        <dbReference type="EMBL" id="ELR13051.1"/>
    </source>
</evidence>
<feature type="region of interest" description="Disordered" evidence="1">
    <location>
        <begin position="200"/>
        <end position="295"/>
    </location>
</feature>
<organism evidence="4 5">
    <name type="scientific">Acanthamoeba castellanii (strain ATCC 30010 / Neff)</name>
    <dbReference type="NCBI Taxonomy" id="1257118"/>
    <lineage>
        <taxon>Eukaryota</taxon>
        <taxon>Amoebozoa</taxon>
        <taxon>Discosea</taxon>
        <taxon>Longamoebia</taxon>
        <taxon>Centramoebida</taxon>
        <taxon>Acanthamoebidae</taxon>
        <taxon>Acanthamoeba</taxon>
    </lineage>
</organism>
<dbReference type="STRING" id="1257118.L8GLH7"/>
<feature type="region of interest" description="Disordered" evidence="1">
    <location>
        <begin position="1"/>
        <end position="21"/>
    </location>
</feature>
<dbReference type="PROSITE" id="PS51126">
    <property type="entry name" value="DILUTE"/>
    <property type="match status" value="1"/>
</dbReference>
<dbReference type="Pfam" id="PF10358">
    <property type="entry name" value="NT-C2"/>
    <property type="match status" value="1"/>
</dbReference>
<feature type="domain" description="C2 NT-type" evidence="3">
    <location>
        <begin position="16"/>
        <end position="160"/>
    </location>
</feature>
<proteinExistence type="predicted"/>
<dbReference type="GeneID" id="14913269"/>
<name>L8GLH7_ACACF</name>
<protein>
    <submittedName>
        <fullName evidence="4">DIL domain containing protein</fullName>
    </submittedName>
</protein>
<gene>
    <name evidence="4" type="ORF">ACA1_097350</name>
</gene>
<keyword evidence="5" id="KW-1185">Reference proteome</keyword>
<dbReference type="InterPro" id="IPR002710">
    <property type="entry name" value="Dilute_dom"/>
</dbReference>
<feature type="compositionally biased region" description="Acidic residues" evidence="1">
    <location>
        <begin position="212"/>
        <end position="229"/>
    </location>
</feature>
<dbReference type="GO" id="GO:0051020">
    <property type="term" value="F:GTPase binding"/>
    <property type="evidence" value="ECO:0007669"/>
    <property type="project" value="TreeGrafter"/>
</dbReference>
<reference evidence="4 5" key="1">
    <citation type="journal article" date="2013" name="Genome Biol.">
        <title>Genome of Acanthamoeba castellanii highlights extensive lateral gene transfer and early evolution of tyrosine kinase signaling.</title>
        <authorList>
            <person name="Clarke M."/>
            <person name="Lohan A.J."/>
            <person name="Liu B."/>
            <person name="Lagkouvardos I."/>
            <person name="Roy S."/>
            <person name="Zafar N."/>
            <person name="Bertelli C."/>
            <person name="Schilde C."/>
            <person name="Kianianmomeni A."/>
            <person name="Burglin T.R."/>
            <person name="Frech C."/>
            <person name="Turcotte B."/>
            <person name="Kopec K.O."/>
            <person name="Synnott J.M."/>
            <person name="Choo C."/>
            <person name="Paponov I."/>
            <person name="Finkler A."/>
            <person name="Soon Heng Tan C."/>
            <person name="Hutchins A.P."/>
            <person name="Weinmeier T."/>
            <person name="Rattei T."/>
            <person name="Chu J.S."/>
            <person name="Gimenez G."/>
            <person name="Irimia M."/>
            <person name="Rigden D.J."/>
            <person name="Fitzpatrick D.A."/>
            <person name="Lorenzo-Morales J."/>
            <person name="Bateman A."/>
            <person name="Chiu C.H."/>
            <person name="Tang P."/>
            <person name="Hegemann P."/>
            <person name="Fromm H."/>
            <person name="Raoult D."/>
            <person name="Greub G."/>
            <person name="Miranda-Saavedra D."/>
            <person name="Chen N."/>
            <person name="Nash P."/>
            <person name="Ginger M.L."/>
            <person name="Horn M."/>
            <person name="Schaap P."/>
            <person name="Caler L."/>
            <person name="Loftus B."/>
        </authorList>
    </citation>
    <scope>NUCLEOTIDE SEQUENCE [LARGE SCALE GENOMIC DNA]</scope>
    <source>
        <strain evidence="4 5">Neff</strain>
    </source>
</reference>
<dbReference type="Pfam" id="PF01843">
    <property type="entry name" value="DIL"/>
    <property type="match status" value="1"/>
</dbReference>
<feature type="compositionally biased region" description="Basic and acidic residues" evidence="1">
    <location>
        <begin position="624"/>
        <end position="635"/>
    </location>
</feature>
<dbReference type="AlphaFoldDB" id="L8GLH7"/>
<dbReference type="EMBL" id="KB008103">
    <property type="protein sequence ID" value="ELR13051.1"/>
    <property type="molecule type" value="Genomic_DNA"/>
</dbReference>
<feature type="compositionally biased region" description="Low complexity" evidence="1">
    <location>
        <begin position="653"/>
        <end position="663"/>
    </location>
</feature>
<accession>L8GLH7</accession>
<feature type="compositionally biased region" description="Acidic residues" evidence="1">
    <location>
        <begin position="236"/>
        <end position="252"/>
    </location>
</feature>